<gene>
    <name evidence="1" type="ORF">CDAR_587881</name>
</gene>
<keyword evidence="2" id="KW-1185">Reference proteome</keyword>
<dbReference type="AlphaFoldDB" id="A0AAV4V2B0"/>
<sequence>KSSPTEANQEPKLTQAFLK</sequence>
<protein>
    <submittedName>
        <fullName evidence="1">Uncharacterized protein</fullName>
    </submittedName>
</protein>
<comment type="caution">
    <text evidence="1">The sequence shown here is derived from an EMBL/GenBank/DDBJ whole genome shotgun (WGS) entry which is preliminary data.</text>
</comment>
<dbReference type="Proteomes" id="UP001054837">
    <property type="component" value="Unassembled WGS sequence"/>
</dbReference>
<organism evidence="1 2">
    <name type="scientific">Caerostris darwini</name>
    <dbReference type="NCBI Taxonomy" id="1538125"/>
    <lineage>
        <taxon>Eukaryota</taxon>
        <taxon>Metazoa</taxon>
        <taxon>Ecdysozoa</taxon>
        <taxon>Arthropoda</taxon>
        <taxon>Chelicerata</taxon>
        <taxon>Arachnida</taxon>
        <taxon>Araneae</taxon>
        <taxon>Araneomorphae</taxon>
        <taxon>Entelegynae</taxon>
        <taxon>Araneoidea</taxon>
        <taxon>Araneidae</taxon>
        <taxon>Caerostris</taxon>
    </lineage>
</organism>
<reference evidence="1 2" key="1">
    <citation type="submission" date="2021-06" db="EMBL/GenBank/DDBJ databases">
        <title>Caerostris darwini draft genome.</title>
        <authorList>
            <person name="Kono N."/>
            <person name="Arakawa K."/>
        </authorList>
    </citation>
    <scope>NUCLEOTIDE SEQUENCE [LARGE SCALE GENOMIC DNA]</scope>
</reference>
<name>A0AAV4V2B0_9ARAC</name>
<evidence type="ECO:0000313" key="2">
    <source>
        <dbReference type="Proteomes" id="UP001054837"/>
    </source>
</evidence>
<dbReference type="EMBL" id="BPLQ01012302">
    <property type="protein sequence ID" value="GIY64271.1"/>
    <property type="molecule type" value="Genomic_DNA"/>
</dbReference>
<proteinExistence type="predicted"/>
<feature type="non-terminal residue" evidence="1">
    <location>
        <position position="1"/>
    </location>
</feature>
<accession>A0AAV4V2B0</accession>
<evidence type="ECO:0000313" key="1">
    <source>
        <dbReference type="EMBL" id="GIY64271.1"/>
    </source>
</evidence>